<dbReference type="PANTHER" id="PTHR30579">
    <property type="entry name" value="TRANSCRIPTIONAL REGULATOR"/>
    <property type="match status" value="1"/>
</dbReference>
<sequence length="305" mass="33436">MARNLDLTALRAFVTVADVGGVTRAAGLLHLSQSAVSMQLKRLEESIGQPLFDRSGRSIELTGEGEQLLSYARRMLELNDQVWGKLTDNALEGEITLGVPHDIVMPALPPVLQRFHAEFPRMKVTLISSFTRALKQEFVRGACDVILTTEERGEGNGETLCHLPLTWVGAPGGRAWKQRPLRLAFEERCKFRAGVQSALDAAGIPWEMAVTSEMSRTIDASVVADLAVHARLAGTQMDPLEPIDHGGALPDLPINNVNLYVAESCRGEAHQALLHMLRQAYSTMAQPRPVVTTTLPVDLRERMSS</sequence>
<keyword evidence="7" id="KW-1185">Reference proteome</keyword>
<evidence type="ECO:0000256" key="3">
    <source>
        <dbReference type="ARBA" id="ARBA00023125"/>
    </source>
</evidence>
<gene>
    <name evidence="6" type="ORF">RB2654_08477</name>
</gene>
<evidence type="ECO:0000256" key="2">
    <source>
        <dbReference type="ARBA" id="ARBA00023015"/>
    </source>
</evidence>
<dbReference type="PROSITE" id="PS50931">
    <property type="entry name" value="HTH_LYSR"/>
    <property type="match status" value="1"/>
</dbReference>
<dbReference type="OrthoDB" id="8097684at2"/>
<dbReference type="PRINTS" id="PR00039">
    <property type="entry name" value="HTHLYSR"/>
</dbReference>
<dbReference type="Gene3D" id="1.10.10.10">
    <property type="entry name" value="Winged helix-like DNA-binding domain superfamily/Winged helix DNA-binding domain"/>
    <property type="match status" value="1"/>
</dbReference>
<dbReference type="Pfam" id="PF03466">
    <property type="entry name" value="LysR_substrate"/>
    <property type="match status" value="1"/>
</dbReference>
<dbReference type="InterPro" id="IPR036388">
    <property type="entry name" value="WH-like_DNA-bd_sf"/>
</dbReference>
<dbReference type="Proteomes" id="UP000002931">
    <property type="component" value="Unassembled WGS sequence"/>
</dbReference>
<dbReference type="PANTHER" id="PTHR30579:SF7">
    <property type="entry name" value="HTH-TYPE TRANSCRIPTIONAL REGULATOR LRHA-RELATED"/>
    <property type="match status" value="1"/>
</dbReference>
<dbReference type="Gene3D" id="3.40.190.10">
    <property type="entry name" value="Periplasmic binding protein-like II"/>
    <property type="match status" value="2"/>
</dbReference>
<proteinExistence type="inferred from homology"/>
<dbReference type="InterPro" id="IPR050176">
    <property type="entry name" value="LTTR"/>
</dbReference>
<dbReference type="FunFam" id="1.10.10.10:FF:000001">
    <property type="entry name" value="LysR family transcriptional regulator"/>
    <property type="match status" value="1"/>
</dbReference>
<dbReference type="InterPro" id="IPR005119">
    <property type="entry name" value="LysR_subst-bd"/>
</dbReference>
<evidence type="ECO:0000313" key="7">
    <source>
        <dbReference type="Proteomes" id="UP000002931"/>
    </source>
</evidence>
<comment type="similarity">
    <text evidence="1">Belongs to the LysR transcriptional regulatory family.</text>
</comment>
<organism evidence="6 7">
    <name type="scientific">Maritimibacter alkaliphilus HTCC2654</name>
    <dbReference type="NCBI Taxonomy" id="314271"/>
    <lineage>
        <taxon>Bacteria</taxon>
        <taxon>Pseudomonadati</taxon>
        <taxon>Pseudomonadota</taxon>
        <taxon>Alphaproteobacteria</taxon>
        <taxon>Rhodobacterales</taxon>
        <taxon>Roseobacteraceae</taxon>
        <taxon>Maritimibacter</taxon>
    </lineage>
</organism>
<dbReference type="eggNOG" id="COG0583">
    <property type="taxonomic scope" value="Bacteria"/>
</dbReference>
<dbReference type="GO" id="GO:0003677">
    <property type="term" value="F:DNA binding"/>
    <property type="evidence" value="ECO:0007669"/>
    <property type="project" value="UniProtKB-KW"/>
</dbReference>
<comment type="caution">
    <text evidence="6">The sequence shown here is derived from an EMBL/GenBank/DDBJ whole genome shotgun (WGS) entry which is preliminary data.</text>
</comment>
<dbReference type="HOGENOM" id="CLU_039613_1_4_5"/>
<dbReference type="AlphaFoldDB" id="A3VHN6"/>
<dbReference type="SUPFAM" id="SSF46785">
    <property type="entry name" value="Winged helix' DNA-binding domain"/>
    <property type="match status" value="1"/>
</dbReference>
<evidence type="ECO:0000259" key="5">
    <source>
        <dbReference type="PROSITE" id="PS50931"/>
    </source>
</evidence>
<evidence type="ECO:0000256" key="1">
    <source>
        <dbReference type="ARBA" id="ARBA00009437"/>
    </source>
</evidence>
<feature type="domain" description="HTH lysR-type" evidence="5">
    <location>
        <begin position="5"/>
        <end position="62"/>
    </location>
</feature>
<reference evidence="6 7" key="1">
    <citation type="journal article" date="2010" name="J. Bacteriol.">
        <title>Genome sequences of Pelagibaca bermudensis HTCC2601T and Maritimibacter alkaliphilus HTCC2654T, the type strains of two marine Roseobacter genera.</title>
        <authorList>
            <person name="Thrash J.C."/>
            <person name="Cho J.C."/>
            <person name="Ferriera S."/>
            <person name="Johnson J."/>
            <person name="Vergin K.L."/>
            <person name="Giovannoni S.J."/>
        </authorList>
    </citation>
    <scope>NUCLEOTIDE SEQUENCE [LARGE SCALE GENOMIC DNA]</scope>
    <source>
        <strain evidence="6 7">HTCC2654</strain>
    </source>
</reference>
<name>A3VHN6_9RHOB</name>
<dbReference type="RefSeq" id="WP_008330510.1">
    <property type="nucleotide sequence ID" value="NZ_CH902578.1"/>
</dbReference>
<keyword evidence="2" id="KW-0805">Transcription regulation</keyword>
<dbReference type="EMBL" id="AAMT01000009">
    <property type="protein sequence ID" value="EAQ12227.1"/>
    <property type="molecule type" value="Genomic_DNA"/>
</dbReference>
<dbReference type="InterPro" id="IPR036390">
    <property type="entry name" value="WH_DNA-bd_sf"/>
</dbReference>
<dbReference type="STRING" id="314271.RB2654_08477"/>
<dbReference type="GO" id="GO:0003700">
    <property type="term" value="F:DNA-binding transcription factor activity"/>
    <property type="evidence" value="ECO:0007669"/>
    <property type="project" value="InterPro"/>
</dbReference>
<dbReference type="Pfam" id="PF00126">
    <property type="entry name" value="HTH_1"/>
    <property type="match status" value="1"/>
</dbReference>
<keyword evidence="3" id="KW-0238">DNA-binding</keyword>
<keyword evidence="4" id="KW-0804">Transcription</keyword>
<dbReference type="InterPro" id="IPR000847">
    <property type="entry name" value="LysR_HTH_N"/>
</dbReference>
<evidence type="ECO:0000256" key="4">
    <source>
        <dbReference type="ARBA" id="ARBA00023163"/>
    </source>
</evidence>
<protein>
    <submittedName>
        <fullName evidence="6">Transcriptional regulator, LysR family prptein</fullName>
    </submittedName>
</protein>
<evidence type="ECO:0000313" key="6">
    <source>
        <dbReference type="EMBL" id="EAQ12227.1"/>
    </source>
</evidence>
<accession>A3VHN6</accession>
<dbReference type="SUPFAM" id="SSF53850">
    <property type="entry name" value="Periplasmic binding protein-like II"/>
    <property type="match status" value="1"/>
</dbReference>